<name>A0ABQ3DAB9_9ACTN</name>
<feature type="compositionally biased region" description="Polar residues" evidence="1">
    <location>
        <begin position="175"/>
        <end position="185"/>
    </location>
</feature>
<evidence type="ECO:0000256" key="1">
    <source>
        <dbReference type="SAM" id="MobiDB-lite"/>
    </source>
</evidence>
<feature type="compositionally biased region" description="Basic residues" evidence="1">
    <location>
        <begin position="150"/>
        <end position="160"/>
    </location>
</feature>
<sequence>MPGLSPTPELTQSPLTTRGFRGLVPFCELLGSNVLTGHGIYVVIRTDPSPPSFLPTSPAGHLKDRDPFVTADKLRAAWVDRATIVYIGKAAGQSGLDQRLADYRRHGTGPLAGHWGGRYIWQLADSDTLLVAWRPMSEMTRVGRAGPDRRVRRTSRRSSARRPTSGTTPERLRRQTQPQSRSPSTPVIFFAVLQEGRWPPGPG</sequence>
<reference evidence="3" key="1">
    <citation type="journal article" date="2019" name="Int. J. Syst. Evol. Microbiol.">
        <title>The Global Catalogue of Microorganisms (GCM) 10K type strain sequencing project: providing services to taxonomists for standard genome sequencing and annotation.</title>
        <authorList>
            <consortium name="The Broad Institute Genomics Platform"/>
            <consortium name="The Broad Institute Genome Sequencing Center for Infectious Disease"/>
            <person name="Wu L."/>
            <person name="Ma J."/>
        </authorList>
    </citation>
    <scope>NUCLEOTIDE SEQUENCE [LARGE SCALE GENOMIC DNA]</scope>
    <source>
        <strain evidence="3">JCM 4733</strain>
    </source>
</reference>
<organism evidence="2 3">
    <name type="scientific">Streptomyces canarius</name>
    <dbReference type="NCBI Taxonomy" id="285453"/>
    <lineage>
        <taxon>Bacteria</taxon>
        <taxon>Bacillati</taxon>
        <taxon>Actinomycetota</taxon>
        <taxon>Actinomycetes</taxon>
        <taxon>Kitasatosporales</taxon>
        <taxon>Streptomycetaceae</taxon>
        <taxon>Streptomyces</taxon>
    </lineage>
</organism>
<accession>A0ABQ3DAB9</accession>
<proteinExistence type="predicted"/>
<evidence type="ECO:0000313" key="3">
    <source>
        <dbReference type="Proteomes" id="UP000653644"/>
    </source>
</evidence>
<dbReference type="EMBL" id="BMVN01000082">
    <property type="protein sequence ID" value="GHA71778.1"/>
    <property type="molecule type" value="Genomic_DNA"/>
</dbReference>
<dbReference type="Proteomes" id="UP000653644">
    <property type="component" value="Unassembled WGS sequence"/>
</dbReference>
<protein>
    <recommendedName>
        <fullName evidence="4">GIY-YIG domain-containing protein</fullName>
    </recommendedName>
</protein>
<evidence type="ECO:0000313" key="2">
    <source>
        <dbReference type="EMBL" id="GHA71778.1"/>
    </source>
</evidence>
<feature type="region of interest" description="Disordered" evidence="1">
    <location>
        <begin position="142"/>
        <end position="186"/>
    </location>
</feature>
<keyword evidence="3" id="KW-1185">Reference proteome</keyword>
<comment type="caution">
    <text evidence="2">The sequence shown here is derived from an EMBL/GenBank/DDBJ whole genome shotgun (WGS) entry which is preliminary data.</text>
</comment>
<gene>
    <name evidence="2" type="ORF">GCM10010345_88530</name>
</gene>
<evidence type="ECO:0008006" key="4">
    <source>
        <dbReference type="Google" id="ProtNLM"/>
    </source>
</evidence>